<accession>A0A562HZ00</accession>
<dbReference type="OrthoDB" id="404619at72274"/>
<reference evidence="1 2" key="1">
    <citation type="submission" date="2019-07" db="EMBL/GenBank/DDBJ databases">
        <title>Genomic Encyclopedia of Type Strains, Phase I: the one thousand microbial genomes (KMG-I) project.</title>
        <authorList>
            <person name="Kyrpides N."/>
        </authorList>
    </citation>
    <scope>NUCLEOTIDE SEQUENCE [LARGE SCALE GENOMIC DNA]</scope>
    <source>
        <strain evidence="1 2">DSM 375</strain>
    </source>
</reference>
<dbReference type="EMBL" id="VLKG01000015">
    <property type="protein sequence ID" value="TWH63971.1"/>
    <property type="molecule type" value="Genomic_DNA"/>
</dbReference>
<dbReference type="RefSeq" id="WP_144573187.1">
    <property type="nucleotide sequence ID" value="NZ_VLKG01000015.1"/>
</dbReference>
<evidence type="ECO:0000313" key="2">
    <source>
        <dbReference type="Proteomes" id="UP000319627"/>
    </source>
</evidence>
<comment type="caution">
    <text evidence="1">The sequence shown here is derived from an EMBL/GenBank/DDBJ whole genome shotgun (WGS) entry which is preliminary data.</text>
</comment>
<dbReference type="AlphaFoldDB" id="A0A562HZ00"/>
<dbReference type="Proteomes" id="UP000319627">
    <property type="component" value="Unassembled WGS sequence"/>
</dbReference>
<evidence type="ECO:0000313" key="1">
    <source>
        <dbReference type="EMBL" id="TWH63971.1"/>
    </source>
</evidence>
<keyword evidence="2" id="KW-1185">Reference proteome</keyword>
<name>A0A562HZ00_9GAMM</name>
<proteinExistence type="predicted"/>
<sequence>MLPLIPFVLGIATGVVAVRLFKTKTSQEALDKVQDQLREATRSGLEGVSKVSDKIRARLEPDPVIDAGEPMEKDLAVPASVQPALIPPTAEPKTKE</sequence>
<organism evidence="1 2">
    <name type="scientific">Azomonas agilis</name>
    <dbReference type="NCBI Taxonomy" id="116849"/>
    <lineage>
        <taxon>Bacteria</taxon>
        <taxon>Pseudomonadati</taxon>
        <taxon>Pseudomonadota</taxon>
        <taxon>Gammaproteobacteria</taxon>
        <taxon>Pseudomonadales</taxon>
        <taxon>Pseudomonadaceae</taxon>
        <taxon>Azomonas</taxon>
    </lineage>
</organism>
<protein>
    <submittedName>
        <fullName evidence="1">Uncharacterized protein</fullName>
    </submittedName>
</protein>
<gene>
    <name evidence="1" type="ORF">LX59_02935</name>
</gene>